<keyword evidence="1" id="KW-1133">Transmembrane helix</keyword>
<feature type="transmembrane region" description="Helical" evidence="1">
    <location>
        <begin position="230"/>
        <end position="252"/>
    </location>
</feature>
<organism evidence="2 3">
    <name type="scientific">Paenalkalicoccus suaedae</name>
    <dbReference type="NCBI Taxonomy" id="2592382"/>
    <lineage>
        <taxon>Bacteria</taxon>
        <taxon>Bacillati</taxon>
        <taxon>Bacillota</taxon>
        <taxon>Bacilli</taxon>
        <taxon>Bacillales</taxon>
        <taxon>Bacillaceae</taxon>
        <taxon>Paenalkalicoccus</taxon>
    </lineage>
</organism>
<dbReference type="EMBL" id="CP041372">
    <property type="protein sequence ID" value="QKS71920.1"/>
    <property type="molecule type" value="Genomic_DNA"/>
</dbReference>
<proteinExistence type="predicted"/>
<gene>
    <name evidence="2" type="ORF">FLK61_35215</name>
</gene>
<reference evidence="3" key="1">
    <citation type="submission" date="2019-07" db="EMBL/GenBank/DDBJ databases">
        <title>Bacillus alkalisoli sp. nov. isolated from saline soil.</title>
        <authorList>
            <person name="Sun J.-Q."/>
            <person name="Xu L."/>
        </authorList>
    </citation>
    <scope>NUCLEOTIDE SEQUENCE [LARGE SCALE GENOMIC DNA]</scope>
    <source>
        <strain evidence="3">M4U3P1</strain>
    </source>
</reference>
<name>A0A859FGH7_9BACI</name>
<dbReference type="AlphaFoldDB" id="A0A859FGH7"/>
<evidence type="ECO:0000256" key="1">
    <source>
        <dbReference type="SAM" id="Phobius"/>
    </source>
</evidence>
<dbReference type="Proteomes" id="UP000318138">
    <property type="component" value="Chromosome"/>
</dbReference>
<accession>A0A859FGH7</accession>
<protein>
    <submittedName>
        <fullName evidence="2">Uncharacterized protein</fullName>
    </submittedName>
</protein>
<keyword evidence="1" id="KW-0812">Transmembrane</keyword>
<keyword evidence="3" id="KW-1185">Reference proteome</keyword>
<dbReference type="RefSeq" id="WP_176009903.1">
    <property type="nucleotide sequence ID" value="NZ_CP041372.2"/>
</dbReference>
<dbReference type="KEGG" id="psua:FLK61_35215"/>
<feature type="transmembrane region" description="Helical" evidence="1">
    <location>
        <begin position="6"/>
        <end position="24"/>
    </location>
</feature>
<feature type="transmembrane region" description="Helical" evidence="1">
    <location>
        <begin position="204"/>
        <end position="224"/>
    </location>
</feature>
<keyword evidence="1" id="KW-0472">Membrane</keyword>
<sequence length="313" mass="36693">MEDAISLQVVFFFVTVSTAFFVMINSQLMGLIKDSKATINNVELELITLRNDLILDYDEIILRQKMIYKTTALINLVLNHDQILNNEKFDYRYLYSINAENGLERKQFEKEVIKFREINNNFSKLKPHLLTMEDKFYYDILNKIKYKHKNIEEIVEGLNSSKLNMHGNTLESYKKIDLNNSKFMALVKQTNSINWKLIKKFRRYSVWTGTLGMIVPIGFSANTLLESNFIGLYALIMLLVISKGMFSLDSYLDDNKQNHIKISKELAGLDLQIKNKEKTISKSYKERYVSKGFIHFKNKNLVTHSELYFVKKN</sequence>
<evidence type="ECO:0000313" key="2">
    <source>
        <dbReference type="EMBL" id="QKS71920.1"/>
    </source>
</evidence>
<evidence type="ECO:0000313" key="3">
    <source>
        <dbReference type="Proteomes" id="UP000318138"/>
    </source>
</evidence>